<geneLocation type="plasmid" evidence="1 2">
    <name>Csp_135p</name>
</geneLocation>
<proteinExistence type="predicted"/>
<dbReference type="HOGENOM" id="CLU_047100_0_0_9"/>
<gene>
    <name evidence="1" type="ORF">Cspa_135p00580</name>
</gene>
<dbReference type="PATRIC" id="fig|931276.5.peg.5944"/>
<dbReference type="Proteomes" id="UP000011728">
    <property type="component" value="Plasmid Csp_135p"/>
</dbReference>
<sequence length="330" mass="36516">MQGACGGNGGGLSGNAGTGCGCGGGASQISSAGPNYGGFGYGGNGNNYDSGGGGSGYYGGGGSSYYGKLLEPQTTVGINSGNGKVVITYEEISYISFLKKNEEYYMPIAKYFNPSTNTFLPVTLVDVMNQINEDPSLIEYNHLNNTFSIDTKIYTPFKLIDLMQYQLCLMPLNDALLSKISLSYIPSETALSKTNIKIKYEPNLYKLSPNDYISYLDIGTLDKTKLDYYIENDSDKSVIYKNCSVLHDDIAINNFYLNIKFNSYDGLFNSITLYGKNNDKYIKLKSTNVDVYSKFNFEMLISFKENYEEVIVNMIEKQSLDYTIDTLDKF</sequence>
<reference evidence="1 2" key="1">
    <citation type="submission" date="2013-02" db="EMBL/GenBank/DDBJ databases">
        <title>Genome sequence of Clostridium saccharoperbutylacetonicum N1-4(HMT).</title>
        <authorList>
            <person name="Poehlein A."/>
            <person name="Daniel R."/>
        </authorList>
    </citation>
    <scope>NUCLEOTIDE SEQUENCE [LARGE SCALE GENOMIC DNA]</scope>
    <source>
        <strain evidence="2">N1-4(HMT)</strain>
        <plasmid evidence="2">Plasmid Csp_135p</plasmid>
    </source>
</reference>
<evidence type="ECO:0000313" key="1">
    <source>
        <dbReference type="EMBL" id="AGF59618.1"/>
    </source>
</evidence>
<keyword evidence="2" id="KW-1185">Reference proteome</keyword>
<accession>M1MU42</accession>
<dbReference type="AlphaFoldDB" id="M1MU42"/>
<name>M1MU42_9CLOT</name>
<evidence type="ECO:0000313" key="2">
    <source>
        <dbReference type="Proteomes" id="UP000011728"/>
    </source>
</evidence>
<keyword evidence="1" id="KW-0614">Plasmid</keyword>
<dbReference type="KEGG" id="csr:Cspa_135p00580"/>
<evidence type="ECO:0008006" key="3">
    <source>
        <dbReference type="Google" id="ProtNLM"/>
    </source>
</evidence>
<dbReference type="EMBL" id="CP004122">
    <property type="protein sequence ID" value="AGF59618.1"/>
    <property type="molecule type" value="Genomic_DNA"/>
</dbReference>
<protein>
    <recommendedName>
        <fullName evidence="3">Glycine rich protein</fullName>
    </recommendedName>
</protein>
<organism evidence="1 2">
    <name type="scientific">Clostridium saccharoperbutylacetonicum N1-4(HMT)</name>
    <dbReference type="NCBI Taxonomy" id="931276"/>
    <lineage>
        <taxon>Bacteria</taxon>
        <taxon>Bacillati</taxon>
        <taxon>Bacillota</taxon>
        <taxon>Clostridia</taxon>
        <taxon>Eubacteriales</taxon>
        <taxon>Clostridiaceae</taxon>
        <taxon>Clostridium</taxon>
    </lineage>
</organism>